<name>A0A059EAA0_9PROT</name>
<dbReference type="Proteomes" id="UP000024547">
    <property type="component" value="Unassembled WGS sequence"/>
</dbReference>
<keyword evidence="3" id="KW-1185">Reference proteome</keyword>
<dbReference type="EMBL" id="AWFH01000004">
    <property type="protein sequence ID" value="KCZ64437.1"/>
    <property type="molecule type" value="Genomic_DNA"/>
</dbReference>
<protein>
    <submittedName>
        <fullName evidence="2">Uncharacterized protein</fullName>
    </submittedName>
</protein>
<comment type="caution">
    <text evidence="2">The sequence shown here is derived from an EMBL/GenBank/DDBJ whole genome shotgun (WGS) entry which is preliminary data.</text>
</comment>
<gene>
    <name evidence="2" type="ORF">HY36_13885</name>
</gene>
<accession>A0A059EAA0</accession>
<proteinExistence type="predicted"/>
<evidence type="ECO:0000256" key="1">
    <source>
        <dbReference type="SAM" id="Coils"/>
    </source>
</evidence>
<dbReference type="AlphaFoldDB" id="A0A059EAA0"/>
<dbReference type="STRING" id="1280948.HY36_13885"/>
<reference evidence="2 3" key="1">
    <citation type="journal article" date="2014" name="Antonie Van Leeuwenhoek">
        <title>Hyphomonas beringensis sp. nov. and Hyphomonas chukchiensis sp. nov., isolated from surface seawater of the Bering Sea and Chukchi Sea.</title>
        <authorList>
            <person name="Li C."/>
            <person name="Lai Q."/>
            <person name="Li G."/>
            <person name="Dong C."/>
            <person name="Wang J."/>
            <person name="Liao Y."/>
            <person name="Shao Z."/>
        </authorList>
    </citation>
    <scope>NUCLEOTIDE SEQUENCE [LARGE SCALE GENOMIC DNA]</scope>
    <source>
        <strain evidence="2 3">22II1-22F38</strain>
    </source>
</reference>
<evidence type="ECO:0000313" key="3">
    <source>
        <dbReference type="Proteomes" id="UP000024547"/>
    </source>
</evidence>
<sequence>MLDMHLTDRREPVAILPESLRRAVLDTVHDRADASRPAVNEVSFRDRLEARRAVRPQSTLAIASGVHHPNVARDVARRRAQPVRAPRPKRPIGAGVEPLAERTPLMARAMSSMSGALPAITLSNGLTLGGGDGDDASGMSARLSKLSQLAFASLAVLGFASLSFMAADNALTDTSGSDGDEEGDAAEMRAALEAVTSQRITSSQASALAMATASEPAGMATKPWFDYKAIAFDIAARNEKHVEAQRAADAAASAEAERRAAAAIAEVEAQQLAEEQRLARLAEATRLADAEVQKRRLAEEEAARVARMEAIRQAELEAEREAAARAEATRLAELEARRLAQAEREAMRLANLEADRMAEARRIAAAEVQALRGEVQYVSMASAVSLSAEPLTPPLPTVKPLVRKAPAKAAAPVSNWAAYTGPMPTTASLKPSKPLVLVAQTPVQRTAPAALKPNAAHVRTFKKPVPVQQASQNVEAFMAERIQRTSDAPLADDLLATLQADFLSIVNTAQDGETRELALPNGGVVQIMVEQTTMREASRPVLKTVNYSVSEYSAVQRTVSAQVERSVMLTCRDISYVIPGKERGRFAACESGKGEWLISRASDKADSSI</sequence>
<dbReference type="PATRIC" id="fig|1280948.3.peg.1017"/>
<feature type="coiled-coil region" evidence="1">
    <location>
        <begin position="264"/>
        <end position="369"/>
    </location>
</feature>
<organism evidence="2 3">
    <name type="scientific">Hyphomonas atlantica</name>
    <dbReference type="NCBI Taxonomy" id="1280948"/>
    <lineage>
        <taxon>Bacteria</taxon>
        <taxon>Pseudomonadati</taxon>
        <taxon>Pseudomonadota</taxon>
        <taxon>Alphaproteobacteria</taxon>
        <taxon>Hyphomonadales</taxon>
        <taxon>Hyphomonadaceae</taxon>
        <taxon>Hyphomonas</taxon>
    </lineage>
</organism>
<evidence type="ECO:0000313" key="2">
    <source>
        <dbReference type="EMBL" id="KCZ64437.1"/>
    </source>
</evidence>
<dbReference type="eggNOG" id="COG4249">
    <property type="taxonomic scope" value="Bacteria"/>
</dbReference>
<keyword evidence="1" id="KW-0175">Coiled coil</keyword>